<reference evidence="2 3" key="1">
    <citation type="submission" date="2019-05" db="EMBL/GenBank/DDBJ databases">
        <title>Emergence of the Ug99 lineage of the wheat stem rust pathogen through somatic hybridization.</title>
        <authorList>
            <person name="Li F."/>
            <person name="Upadhyaya N.M."/>
            <person name="Sperschneider J."/>
            <person name="Matny O."/>
            <person name="Nguyen-Phuc H."/>
            <person name="Mago R."/>
            <person name="Raley C."/>
            <person name="Miller M.E."/>
            <person name="Silverstein K.A.T."/>
            <person name="Henningsen E."/>
            <person name="Hirsch C.D."/>
            <person name="Visser B."/>
            <person name="Pretorius Z.A."/>
            <person name="Steffenson B.J."/>
            <person name="Schwessinger B."/>
            <person name="Dodds P.N."/>
            <person name="Figueroa M."/>
        </authorList>
    </citation>
    <scope>NUCLEOTIDE SEQUENCE [LARGE SCALE GENOMIC DNA]</scope>
    <source>
        <strain evidence="2 3">Ug99</strain>
    </source>
</reference>
<protein>
    <submittedName>
        <fullName evidence="2">Uncharacterized protein</fullName>
    </submittedName>
</protein>
<organism evidence="2 3">
    <name type="scientific">Puccinia graminis f. sp. tritici</name>
    <dbReference type="NCBI Taxonomy" id="56615"/>
    <lineage>
        <taxon>Eukaryota</taxon>
        <taxon>Fungi</taxon>
        <taxon>Dikarya</taxon>
        <taxon>Basidiomycota</taxon>
        <taxon>Pucciniomycotina</taxon>
        <taxon>Pucciniomycetes</taxon>
        <taxon>Pucciniales</taxon>
        <taxon>Pucciniaceae</taxon>
        <taxon>Puccinia</taxon>
    </lineage>
</organism>
<dbReference type="Proteomes" id="UP000325313">
    <property type="component" value="Unassembled WGS sequence"/>
</dbReference>
<evidence type="ECO:0000313" key="3">
    <source>
        <dbReference type="Proteomes" id="UP000325313"/>
    </source>
</evidence>
<dbReference type="AlphaFoldDB" id="A0A5B0S0P4"/>
<evidence type="ECO:0000313" key="2">
    <source>
        <dbReference type="EMBL" id="KAA1131427.1"/>
    </source>
</evidence>
<gene>
    <name evidence="2" type="ORF">PGTUg99_012708</name>
</gene>
<dbReference type="PANTHER" id="PTHR33324">
    <property type="entry name" value="EXPRESSED PROTEIN"/>
    <property type="match status" value="1"/>
</dbReference>
<accession>A0A5B0S0P4</accession>
<dbReference type="EMBL" id="VDEP01000103">
    <property type="protein sequence ID" value="KAA1131427.1"/>
    <property type="molecule type" value="Genomic_DNA"/>
</dbReference>
<dbReference type="PANTHER" id="PTHR33324:SF2">
    <property type="entry name" value="MYB_SANT-LIKE DNA-BINDING DOMAIN-CONTAINING PROTEIN"/>
    <property type="match status" value="1"/>
</dbReference>
<feature type="region of interest" description="Disordered" evidence="1">
    <location>
        <begin position="1"/>
        <end position="26"/>
    </location>
</feature>
<proteinExistence type="predicted"/>
<sequence>MSSSPPPPRVHRREAGRDHRWDRDAINGGPSSLSILLNWLTTPGNYSRWNTPGNRDREPIGMEILELMENEGINHRHVWGINHRIQLLRRSYNTARDFIDHAQREPHIQDIIIMSYARRVCPHWDLLHPIMGPQATEIHEEHTTNHNDVDAMSKVSEHASTNTS</sequence>
<comment type="caution">
    <text evidence="2">The sequence shown here is derived from an EMBL/GenBank/DDBJ whole genome shotgun (WGS) entry which is preliminary data.</text>
</comment>
<feature type="compositionally biased region" description="Basic and acidic residues" evidence="1">
    <location>
        <begin position="13"/>
        <end position="25"/>
    </location>
</feature>
<evidence type="ECO:0000256" key="1">
    <source>
        <dbReference type="SAM" id="MobiDB-lite"/>
    </source>
</evidence>
<name>A0A5B0S0P4_PUCGR</name>